<evidence type="ECO:0000256" key="4">
    <source>
        <dbReference type="ARBA" id="ARBA00022692"/>
    </source>
</evidence>
<comment type="subcellular location">
    <subcellularLocation>
        <location evidence="1">Membrane</location>
        <topology evidence="1">Multi-pass membrane protein</topology>
    </subcellularLocation>
</comment>
<feature type="transmembrane region" description="Helical" evidence="7">
    <location>
        <begin position="313"/>
        <end position="334"/>
    </location>
</feature>
<evidence type="ECO:0000256" key="1">
    <source>
        <dbReference type="ARBA" id="ARBA00004141"/>
    </source>
</evidence>
<protein>
    <submittedName>
        <fullName evidence="8">Permease</fullName>
    </submittedName>
</protein>
<dbReference type="OrthoDB" id="9808458at2"/>
<evidence type="ECO:0000256" key="6">
    <source>
        <dbReference type="ARBA" id="ARBA00023136"/>
    </source>
</evidence>
<name>A0A073KFK0_9BACI</name>
<comment type="caution">
    <text evidence="8">The sequence shown here is derived from an EMBL/GenBank/DDBJ whole genome shotgun (WGS) entry which is preliminary data.</text>
</comment>
<dbReference type="InterPro" id="IPR045018">
    <property type="entry name" value="Azg-like"/>
</dbReference>
<feature type="transmembrane region" description="Helical" evidence="7">
    <location>
        <begin position="341"/>
        <end position="360"/>
    </location>
</feature>
<dbReference type="STRING" id="574376.BAMA_09795"/>
<keyword evidence="9" id="KW-1185">Reference proteome</keyword>
<organism evidence="8 9">
    <name type="scientific">Bacillus manliponensis</name>
    <dbReference type="NCBI Taxonomy" id="574376"/>
    <lineage>
        <taxon>Bacteria</taxon>
        <taxon>Bacillati</taxon>
        <taxon>Bacillota</taxon>
        <taxon>Bacilli</taxon>
        <taxon>Bacillales</taxon>
        <taxon>Bacillaceae</taxon>
        <taxon>Bacillus</taxon>
        <taxon>Bacillus cereus group</taxon>
    </lineage>
</organism>
<dbReference type="RefSeq" id="WP_034635973.1">
    <property type="nucleotide sequence ID" value="NZ_CBCSJC010000001.1"/>
</dbReference>
<dbReference type="AlphaFoldDB" id="A0A073KFK0"/>
<keyword evidence="4 7" id="KW-0812">Transmembrane</keyword>
<proteinExistence type="inferred from homology"/>
<evidence type="ECO:0000256" key="2">
    <source>
        <dbReference type="ARBA" id="ARBA00005697"/>
    </source>
</evidence>
<feature type="transmembrane region" description="Helical" evidence="7">
    <location>
        <begin position="48"/>
        <end position="70"/>
    </location>
</feature>
<dbReference type="GO" id="GO:0005886">
    <property type="term" value="C:plasma membrane"/>
    <property type="evidence" value="ECO:0007669"/>
    <property type="project" value="TreeGrafter"/>
</dbReference>
<evidence type="ECO:0000256" key="5">
    <source>
        <dbReference type="ARBA" id="ARBA00022989"/>
    </source>
</evidence>
<accession>A0A073KFK0</accession>
<feature type="transmembrane region" description="Helical" evidence="7">
    <location>
        <begin position="281"/>
        <end position="301"/>
    </location>
</feature>
<dbReference type="EMBL" id="JOTN01000002">
    <property type="protein sequence ID" value="KEK21073.1"/>
    <property type="molecule type" value="Genomic_DNA"/>
</dbReference>
<feature type="transmembrane region" description="Helical" evidence="7">
    <location>
        <begin position="170"/>
        <end position="190"/>
    </location>
</feature>
<keyword evidence="5 7" id="KW-1133">Transmembrane helix</keyword>
<gene>
    <name evidence="8" type="ORF">BAMA_09795</name>
</gene>
<feature type="transmembrane region" description="Helical" evidence="7">
    <location>
        <begin position="103"/>
        <end position="126"/>
    </location>
</feature>
<dbReference type="Pfam" id="PF00860">
    <property type="entry name" value="Xan_ur_permease"/>
    <property type="match status" value="1"/>
</dbReference>
<sequence length="429" mass="45527">MKGLLEKTFQLDAHNTSPKQETLAGVTSFFTIVYIMIVNASILSDAGIPLEAGILATVFSSFVGCLLMAFWANSPAILVPGMGVNAFFTYTMVHTLGLTWQEALAAVFVSGLIFAIAAFTSIARVLAEVIPTSLKEAITVGIGLFLAFIGLQKGGLVVPNENTTVGLGSLSNPAVLATLLTLIVALVLFIRNVRGNFLWTIAIGTGIAWLFGTVDTSQMGNSSFSFSNYGDVFGAMSFDKLASLPFWIATFSLSMILIFENMGLLHGLLEDDRKFPKSYQANAVSAMTCGLFGTSPTVSTVESAAGITAGGKTGLTSIVTGMLFFASLFALPVVKIIPDSAIAPILIIIGGLMMTNIQQIPLNDFSEGFPAFLIIVMIPLTYSIADGIAFGFIAYPILKIALGKHKEVAKPLYIITLLFLAMFILHAIG</sequence>
<reference evidence="8 9" key="1">
    <citation type="submission" date="2014-06" db="EMBL/GenBank/DDBJ databases">
        <title>Draft genome sequence of Bacillus manliponensis JCM 15802 (MCCC 1A00708).</title>
        <authorList>
            <person name="Lai Q."/>
            <person name="Liu Y."/>
            <person name="Shao Z."/>
        </authorList>
    </citation>
    <scope>NUCLEOTIDE SEQUENCE [LARGE SCALE GENOMIC DNA]</scope>
    <source>
        <strain evidence="8 9">JCM 15802</strain>
    </source>
</reference>
<feature type="transmembrane region" description="Helical" evidence="7">
    <location>
        <begin position="21"/>
        <end position="42"/>
    </location>
</feature>
<keyword evidence="3" id="KW-0813">Transport</keyword>
<evidence type="ECO:0000313" key="9">
    <source>
        <dbReference type="Proteomes" id="UP000027822"/>
    </source>
</evidence>
<evidence type="ECO:0000256" key="3">
    <source>
        <dbReference type="ARBA" id="ARBA00022448"/>
    </source>
</evidence>
<dbReference type="eggNOG" id="COG2252">
    <property type="taxonomic scope" value="Bacteria"/>
</dbReference>
<feature type="transmembrane region" description="Helical" evidence="7">
    <location>
        <begin position="246"/>
        <end position="269"/>
    </location>
</feature>
<dbReference type="PANTHER" id="PTHR43337">
    <property type="entry name" value="XANTHINE/URACIL PERMEASE C887.17-RELATED"/>
    <property type="match status" value="1"/>
</dbReference>
<dbReference type="PANTHER" id="PTHR43337:SF2">
    <property type="entry name" value="XANTHINE_URACIL PERMEASE"/>
    <property type="match status" value="1"/>
</dbReference>
<dbReference type="InterPro" id="IPR006043">
    <property type="entry name" value="NCS2"/>
</dbReference>
<evidence type="ECO:0000313" key="8">
    <source>
        <dbReference type="EMBL" id="KEK21073.1"/>
    </source>
</evidence>
<feature type="transmembrane region" description="Helical" evidence="7">
    <location>
        <begin position="77"/>
        <end position="97"/>
    </location>
</feature>
<feature type="transmembrane region" description="Helical" evidence="7">
    <location>
        <begin position="197"/>
        <end position="214"/>
    </location>
</feature>
<dbReference type="Proteomes" id="UP000027822">
    <property type="component" value="Unassembled WGS sequence"/>
</dbReference>
<dbReference type="GO" id="GO:0005345">
    <property type="term" value="F:purine nucleobase transmembrane transporter activity"/>
    <property type="evidence" value="ECO:0007669"/>
    <property type="project" value="TreeGrafter"/>
</dbReference>
<keyword evidence="6 7" id="KW-0472">Membrane</keyword>
<feature type="transmembrane region" description="Helical" evidence="7">
    <location>
        <begin position="410"/>
        <end position="428"/>
    </location>
</feature>
<comment type="similarity">
    <text evidence="2">Belongs to the nucleobase:cation symporter-2 (NCS2) (TC 2.A.40) family. Azg-like subfamily.</text>
</comment>
<evidence type="ECO:0000256" key="7">
    <source>
        <dbReference type="SAM" id="Phobius"/>
    </source>
</evidence>
<feature type="transmembrane region" description="Helical" evidence="7">
    <location>
        <begin position="372"/>
        <end position="398"/>
    </location>
</feature>
<feature type="transmembrane region" description="Helical" evidence="7">
    <location>
        <begin position="138"/>
        <end position="158"/>
    </location>
</feature>